<reference evidence="2" key="1">
    <citation type="journal article" date="2019" name="Int. J. Syst. Evol. Microbiol.">
        <title>The Global Catalogue of Microorganisms (GCM) 10K type strain sequencing project: providing services to taxonomists for standard genome sequencing and annotation.</title>
        <authorList>
            <consortium name="The Broad Institute Genomics Platform"/>
            <consortium name="The Broad Institute Genome Sequencing Center for Infectious Disease"/>
            <person name="Wu L."/>
            <person name="Ma J."/>
        </authorList>
    </citation>
    <scope>NUCLEOTIDE SEQUENCE [LARGE SCALE GENOMIC DNA]</scope>
    <source>
        <strain evidence="2">CECT 8064</strain>
    </source>
</reference>
<name>A0ABV9BT17_9ACTN</name>
<evidence type="ECO:0000313" key="2">
    <source>
        <dbReference type="Proteomes" id="UP001595990"/>
    </source>
</evidence>
<gene>
    <name evidence="1" type="ORF">ACFPEN_30675</name>
</gene>
<dbReference type="EMBL" id="JBHSFS010000019">
    <property type="protein sequence ID" value="MFC4517266.1"/>
    <property type="molecule type" value="Genomic_DNA"/>
</dbReference>
<comment type="caution">
    <text evidence="1">The sequence shown here is derived from an EMBL/GenBank/DDBJ whole genome shotgun (WGS) entry which is preliminary data.</text>
</comment>
<evidence type="ECO:0000313" key="1">
    <source>
        <dbReference type="EMBL" id="MFC4517266.1"/>
    </source>
</evidence>
<accession>A0ABV9BT17</accession>
<sequence length="47" mass="5286">MSDWTWEHEPDAENVVGGRRPTQRLEVEAIAQGITEVVGVRRIGKVL</sequence>
<keyword evidence="2" id="KW-1185">Reference proteome</keyword>
<protein>
    <submittedName>
        <fullName evidence="1">Uncharacterized protein</fullName>
    </submittedName>
</protein>
<dbReference type="Proteomes" id="UP001595990">
    <property type="component" value="Unassembled WGS sequence"/>
</dbReference>
<organism evidence="1 2">
    <name type="scientific">Streptomyces ehimensis</name>
    <dbReference type="NCBI Taxonomy" id="68195"/>
    <lineage>
        <taxon>Bacteria</taxon>
        <taxon>Bacillati</taxon>
        <taxon>Actinomycetota</taxon>
        <taxon>Actinomycetes</taxon>
        <taxon>Kitasatosporales</taxon>
        <taxon>Streptomycetaceae</taxon>
        <taxon>Streptomyces</taxon>
    </lineage>
</organism>
<dbReference type="RefSeq" id="WP_411952352.1">
    <property type="nucleotide sequence ID" value="NZ_JBHSFS010000019.1"/>
</dbReference>
<proteinExistence type="predicted"/>